<dbReference type="InterPro" id="IPR024704">
    <property type="entry name" value="SMC"/>
</dbReference>
<dbReference type="Gene3D" id="3.40.50.300">
    <property type="entry name" value="P-loop containing nucleotide triphosphate hydrolases"/>
    <property type="match status" value="2"/>
</dbReference>
<evidence type="ECO:0000256" key="6">
    <source>
        <dbReference type="HAMAP-Rule" id="MF_01894"/>
    </source>
</evidence>
<comment type="domain">
    <text evidence="6">Contains large globular domains required for ATP hydrolysis at each terminus and a third globular domain forming a flexible hinge near the middle of the molecule. These domains are separated by coiled-coil structures.</text>
</comment>
<dbReference type="GO" id="GO:0007062">
    <property type="term" value="P:sister chromatid cohesion"/>
    <property type="evidence" value="ECO:0007669"/>
    <property type="project" value="InterPro"/>
</dbReference>
<dbReference type="EMBL" id="CP001857">
    <property type="protein sequence ID" value="ADB57117.1"/>
    <property type="molecule type" value="Genomic_DNA"/>
</dbReference>
<dbReference type="GO" id="GO:0016887">
    <property type="term" value="F:ATP hydrolysis activity"/>
    <property type="evidence" value="ECO:0007669"/>
    <property type="project" value="InterPro"/>
</dbReference>
<dbReference type="InterPro" id="IPR003395">
    <property type="entry name" value="RecF/RecN/SMC_N"/>
</dbReference>
<dbReference type="SMART" id="SM00968">
    <property type="entry name" value="SMC_hinge"/>
    <property type="match status" value="1"/>
</dbReference>
<evidence type="ECO:0000313" key="8">
    <source>
        <dbReference type="EMBL" id="ADB57117.1"/>
    </source>
</evidence>
<accession>D2RFP2</accession>
<dbReference type="GO" id="GO:0006260">
    <property type="term" value="P:DNA replication"/>
    <property type="evidence" value="ECO:0007669"/>
    <property type="project" value="UniProtKB-UniRule"/>
</dbReference>
<dbReference type="GeneID" id="8738685"/>
<dbReference type="SUPFAM" id="SSF57997">
    <property type="entry name" value="Tropomyosin"/>
    <property type="match status" value="2"/>
</dbReference>
<dbReference type="PIRSF" id="PIRSF005719">
    <property type="entry name" value="SMC"/>
    <property type="match status" value="1"/>
</dbReference>
<dbReference type="PANTHER" id="PTHR43977">
    <property type="entry name" value="STRUCTURAL MAINTENANCE OF CHROMOSOMES PROTEIN 3"/>
    <property type="match status" value="1"/>
</dbReference>
<gene>
    <name evidence="6" type="primary">smc</name>
    <name evidence="8" type="ordered locus">Arcpr_0040</name>
</gene>
<dbReference type="AlphaFoldDB" id="D2RFP2"/>
<dbReference type="HAMAP" id="MF_01894">
    <property type="entry name" value="Smc_prok"/>
    <property type="match status" value="1"/>
</dbReference>
<dbReference type="PaxDb" id="572546-Arcpr_0040"/>
<proteinExistence type="inferred from homology"/>
<evidence type="ECO:0000256" key="4">
    <source>
        <dbReference type="ARBA" id="ARBA00023054"/>
    </source>
</evidence>
<feature type="coiled-coil region" evidence="6">
    <location>
        <begin position="945"/>
        <end position="989"/>
    </location>
</feature>
<dbReference type="eggNOG" id="arCOG00187">
    <property type="taxonomic scope" value="Archaea"/>
</dbReference>
<evidence type="ECO:0000313" key="9">
    <source>
        <dbReference type="Proteomes" id="UP000001901"/>
    </source>
</evidence>
<feature type="coiled-coil region" evidence="6">
    <location>
        <begin position="653"/>
        <end position="916"/>
    </location>
</feature>
<comment type="function">
    <text evidence="6">Required for chromosome condensation and partitioning.</text>
</comment>
<dbReference type="STRING" id="572546.Arcpr_0040"/>
<dbReference type="Pfam" id="PF06470">
    <property type="entry name" value="SMC_hinge"/>
    <property type="match status" value="1"/>
</dbReference>
<dbReference type="Gene3D" id="1.20.1060.20">
    <property type="match status" value="1"/>
</dbReference>
<feature type="coiled-coil region" evidence="6">
    <location>
        <begin position="218"/>
        <end position="475"/>
    </location>
</feature>
<dbReference type="Gene3D" id="3.30.70.1620">
    <property type="match status" value="1"/>
</dbReference>
<evidence type="ECO:0000259" key="7">
    <source>
        <dbReference type="SMART" id="SM00968"/>
    </source>
</evidence>
<keyword evidence="4 6" id="KW-0175">Coiled coil</keyword>
<feature type="coiled-coil region" evidence="6">
    <location>
        <begin position="151"/>
        <end position="192"/>
    </location>
</feature>
<protein>
    <recommendedName>
        <fullName evidence="6">Chromosome partition protein Smc</fullName>
    </recommendedName>
</protein>
<dbReference type="GO" id="GO:0003677">
    <property type="term" value="F:DNA binding"/>
    <property type="evidence" value="ECO:0007669"/>
    <property type="project" value="UniProtKB-UniRule"/>
</dbReference>
<keyword evidence="2 6" id="KW-0547">Nucleotide-binding</keyword>
<dbReference type="InterPro" id="IPR010935">
    <property type="entry name" value="SMC_hinge"/>
</dbReference>
<dbReference type="eggNOG" id="arCOG00368">
    <property type="taxonomic scope" value="Archaea"/>
</dbReference>
<evidence type="ECO:0000256" key="2">
    <source>
        <dbReference type="ARBA" id="ARBA00022741"/>
    </source>
</evidence>
<dbReference type="KEGG" id="apo:Arcpr_0040"/>
<dbReference type="GO" id="GO:0005524">
    <property type="term" value="F:ATP binding"/>
    <property type="evidence" value="ECO:0007669"/>
    <property type="project" value="UniProtKB-UniRule"/>
</dbReference>
<dbReference type="Proteomes" id="UP000001901">
    <property type="component" value="Chromosome"/>
</dbReference>
<reference evidence="8 9" key="1">
    <citation type="journal article" date="2010" name="Stand. Genomic Sci.">
        <title>Complete genome sequence of Archaeoglobus profundus type strain (AV18).</title>
        <authorList>
            <person name="von Jan M."/>
            <person name="Lapidus A."/>
            <person name="Del Rio T.G."/>
            <person name="Copeland A."/>
            <person name="Tice H."/>
            <person name="Cheng J.F."/>
            <person name="Lucas S."/>
            <person name="Chen F."/>
            <person name="Nolan M."/>
            <person name="Goodwin L."/>
            <person name="Han C."/>
            <person name="Pitluck S."/>
            <person name="Liolios K."/>
            <person name="Ivanova N."/>
            <person name="Mavromatis K."/>
            <person name="Ovchinnikova G."/>
            <person name="Chertkov O."/>
            <person name="Pati A."/>
            <person name="Chen A."/>
            <person name="Palaniappan K."/>
            <person name="Land M."/>
            <person name="Hauser L."/>
            <person name="Chang Y.J."/>
            <person name="Jeffries C.D."/>
            <person name="Saunders E."/>
            <person name="Brettin T."/>
            <person name="Detter J.C."/>
            <person name="Chain P."/>
            <person name="Eichinger K."/>
            <person name="Huber H."/>
            <person name="Spring S."/>
            <person name="Rohde M."/>
            <person name="Goker M."/>
            <person name="Wirth R."/>
            <person name="Woyke T."/>
            <person name="Bristow J."/>
            <person name="Eisen J.A."/>
            <person name="Markowitz V."/>
            <person name="Hugenholtz P."/>
            <person name="Kyrpides N.C."/>
            <person name="Klenk H.P."/>
        </authorList>
    </citation>
    <scope>NUCLEOTIDE SEQUENCE [LARGE SCALE GENOMIC DNA]</scope>
    <source>
        <strain evidence="9">DSM 5631 / JCM 9629 / NBRC 100127 / Av18</strain>
    </source>
</reference>
<keyword evidence="1 6" id="KW-0963">Cytoplasm</keyword>
<dbReference type="GO" id="GO:0005694">
    <property type="term" value="C:chromosome"/>
    <property type="evidence" value="ECO:0007669"/>
    <property type="project" value="InterPro"/>
</dbReference>
<dbReference type="InterPro" id="IPR027417">
    <property type="entry name" value="P-loop_NTPase"/>
</dbReference>
<dbReference type="NCBIfam" id="TIGR02168">
    <property type="entry name" value="SMC_prok_B"/>
    <property type="match status" value="1"/>
</dbReference>
<dbReference type="SUPFAM" id="SSF75553">
    <property type="entry name" value="Smc hinge domain"/>
    <property type="match status" value="1"/>
</dbReference>
<dbReference type="InterPro" id="IPR011890">
    <property type="entry name" value="SMC_prok"/>
</dbReference>
<dbReference type="Pfam" id="PF02463">
    <property type="entry name" value="SMC_N"/>
    <property type="match status" value="1"/>
</dbReference>
<dbReference type="GO" id="GO:0030261">
    <property type="term" value="P:chromosome condensation"/>
    <property type="evidence" value="ECO:0007669"/>
    <property type="project" value="InterPro"/>
</dbReference>
<comment type="subunit">
    <text evidence="6">Homodimer.</text>
</comment>
<keyword evidence="9" id="KW-1185">Reference proteome</keyword>
<evidence type="ECO:0000256" key="1">
    <source>
        <dbReference type="ARBA" id="ARBA00022490"/>
    </source>
</evidence>
<dbReference type="NCBIfam" id="TIGR02169">
    <property type="entry name" value="SMC_prok_A"/>
    <property type="match status" value="1"/>
</dbReference>
<dbReference type="GO" id="GO:0007059">
    <property type="term" value="P:chromosome segregation"/>
    <property type="evidence" value="ECO:0007669"/>
    <property type="project" value="UniProtKB-UniRule"/>
</dbReference>
<comment type="subcellular location">
    <subcellularLocation>
        <location evidence="6">Cytoplasm</location>
    </subcellularLocation>
</comment>
<dbReference type="RefSeq" id="WP_012939453.1">
    <property type="nucleotide sequence ID" value="NC_013741.1"/>
</dbReference>
<feature type="domain" description="SMC hinge" evidence="7">
    <location>
        <begin position="501"/>
        <end position="617"/>
    </location>
</feature>
<dbReference type="Gene3D" id="1.10.287.1490">
    <property type="match status" value="2"/>
</dbReference>
<keyword evidence="3 6" id="KW-0067">ATP-binding</keyword>
<comment type="similarity">
    <text evidence="6">Belongs to the SMC family.</text>
</comment>
<dbReference type="eggNOG" id="arCOG00373">
    <property type="taxonomic scope" value="Archaea"/>
</dbReference>
<sequence length="1135" mass="132298">MFIRKIKLRNFKSFKKAEIEFRDNFTVITGPNGSGKSNIIDSILFCFGISSSKTLRADKLTDLIKHGQKEAEVTIELDGYIVRRRVKKTDKGYYSYYYINGKSVSYSDIERLIEKLGLNTEYNIVMQGDVTRVAEMTPIQRRKIIEDIAGISEFEEKKEKALEELEEVKRNIEKVEITIKEVDDRLSQLKVEREEAIKYKNLVEERELLLNYKRIHEYLRLVNTANSLRKRLEELNEERDQILKAITDINSRLVNLNEEVKEIVDRIESFKDSRLKRINEEINVVSNEISGLKKLISLFSSEVEDLNREKEKTLISLQRAEEEIKRINEELRDIDVKMESLENILNEKISYLNALKIKYDEITSRFRAQREELESKLNLLNELKEKRTSLLKEREKILEGLRRIGMEIDDMELSREKIDLSRIFDEIAEDERNLAILKNEMDKLKLKLFEIDGEIFKLRDEIAKIDKEIREKEIELAKVSAIQKPRAVEVVLKAKEEGKLEGIYGTVSQLCSVDEKYALALEIAGGNALNFIVVEDEDKAIRAVKYLKDVDGGRASFIPLNRINISLNLDKSVLSVEGVIDYAVNLIECDRKFRKVFELVYKDALVVEDIDTAKKFMNKFRVVTLDGDLIEKSGVITGGSIKKKATLGLFDRERRLREDIENLKRSRSELESKLSEVELERKDLEKRIEKLNEDITSLKSKISTSGAKVDEFSKLLKDIEEKLKEKRREAEILNSKALEVEEEINKIEENIRCIEREVKELESKLKDDRIVKLNTKIEEIRGEIERLKDLKSVLSSKQSSLVAKREQLIKAIEEYKSSLNDLEKKITERLNGIEDAKAKILELERRLESLREEERRINKEVGDLREKRDELLKEIDKLEKEKSQKTLAEKLLEERIKDLKEKLADVEKTLESYDIEIPKDLPSLEYVERKLLQVEEELKSFGEINMKAIQEYEDVKKRLDELIEKKKTLERERKEIIEKIKRIEKMKKEAFLSTFNSINEKFKEIVKELADGEGEIYLDKDDPFQSGLHIRFKPFGKPIQRLEAMSGGEKSLLTLAFIFAIQRYKPAPFYAFDEVDMFLDGVNVGRLAKMIKKLSKDAQFIVVSLRKPMLQEADHVIGVTRGGEEESIVTAIQLR</sequence>
<dbReference type="SUPFAM" id="SSF52540">
    <property type="entry name" value="P-loop containing nucleoside triphosphate hydrolases"/>
    <property type="match status" value="1"/>
</dbReference>
<keyword evidence="5 6" id="KW-0238">DNA-binding</keyword>
<dbReference type="InterPro" id="IPR036277">
    <property type="entry name" value="SMC_hinge_sf"/>
</dbReference>
<dbReference type="GO" id="GO:0005737">
    <property type="term" value="C:cytoplasm"/>
    <property type="evidence" value="ECO:0007669"/>
    <property type="project" value="UniProtKB-SubCell"/>
</dbReference>
<evidence type="ECO:0000256" key="5">
    <source>
        <dbReference type="ARBA" id="ARBA00023125"/>
    </source>
</evidence>
<dbReference type="HOGENOM" id="CLU_001042_2_2_2"/>
<organism evidence="8 9">
    <name type="scientific">Archaeoglobus profundus (strain DSM 5631 / JCM 9629 / NBRC 100127 / Av18)</name>
    <dbReference type="NCBI Taxonomy" id="572546"/>
    <lineage>
        <taxon>Archaea</taxon>
        <taxon>Methanobacteriati</taxon>
        <taxon>Methanobacteriota</taxon>
        <taxon>Archaeoglobi</taxon>
        <taxon>Archaeoglobales</taxon>
        <taxon>Archaeoglobaceae</taxon>
        <taxon>Archaeoglobus</taxon>
    </lineage>
</organism>
<feature type="binding site" evidence="6">
    <location>
        <begin position="31"/>
        <end position="38"/>
    </location>
    <ligand>
        <name>ATP</name>
        <dbReference type="ChEBI" id="CHEBI:30616"/>
    </ligand>
</feature>
<evidence type="ECO:0000256" key="3">
    <source>
        <dbReference type="ARBA" id="ARBA00022840"/>
    </source>
</evidence>
<name>D2RFP2_ARCPA</name>